<dbReference type="PANTHER" id="PTHR30349">
    <property type="entry name" value="PHAGE INTEGRASE-RELATED"/>
    <property type="match status" value="1"/>
</dbReference>
<dbReference type="Pfam" id="PF00589">
    <property type="entry name" value="Phage_integrase"/>
    <property type="match status" value="1"/>
</dbReference>
<keyword evidence="2" id="KW-0229">DNA integration</keyword>
<dbReference type="InterPro" id="IPR013762">
    <property type="entry name" value="Integrase-like_cat_sf"/>
</dbReference>
<dbReference type="CDD" id="cd00397">
    <property type="entry name" value="DNA_BRE_C"/>
    <property type="match status" value="1"/>
</dbReference>
<dbReference type="RefSeq" id="WP_346012767.1">
    <property type="nucleotide sequence ID" value="NZ_JAQYXP010000001.1"/>
</dbReference>
<keyword evidence="3" id="KW-0238">DNA-binding</keyword>
<reference evidence="6 7" key="1">
    <citation type="journal article" date="2023" name="PLoS ONE">
        <title>Complete genome assembly of Hawai'i environmental nontuberculous mycobacteria reveals unexpected co-isolation with methylobacteria.</title>
        <authorList>
            <person name="Hendrix J."/>
            <person name="Epperson L.E."/>
            <person name="Tong E.I."/>
            <person name="Chan Y.L."/>
            <person name="Hasan N.A."/>
            <person name="Dawrs S.N."/>
            <person name="Norton G.J."/>
            <person name="Virdi R."/>
            <person name="Crooks J.L."/>
            <person name="Chan E.D."/>
            <person name="Honda J.R."/>
            <person name="Strong M."/>
        </authorList>
    </citation>
    <scope>NUCLEOTIDE SEQUENCE [LARGE SCALE GENOMIC DNA]</scope>
    <source>
        <strain evidence="6 7">NJH_HI04-1</strain>
    </source>
</reference>
<dbReference type="EMBL" id="JAQYXP010000001">
    <property type="protein sequence ID" value="MEN3232708.1"/>
    <property type="molecule type" value="Genomic_DNA"/>
</dbReference>
<dbReference type="SUPFAM" id="SSF56349">
    <property type="entry name" value="DNA breaking-rejoining enzymes"/>
    <property type="match status" value="1"/>
</dbReference>
<sequence length="212" mass="23756">MLALTRAWKYNTLQRNSLKYEVSVKQARVPTEAEFKRLAAVVSQGRYGPRNRMALMLSYLAGLRVGEIASLRWSDLLDTEGKVRDQLRLSAAVTKGGHARVVFLNARLRREIEQFRVSLPASPSRGQPVLVTQKRGAFSANVLTQLMKGFYVQAGLDGGSSHSGRRWFITRLAHAGISPKAIMMLAGHQHLSTTQRYIDVNDEMMRTAVEML</sequence>
<evidence type="ECO:0000256" key="4">
    <source>
        <dbReference type="ARBA" id="ARBA00023172"/>
    </source>
</evidence>
<dbReference type="InterPro" id="IPR050090">
    <property type="entry name" value="Tyrosine_recombinase_XerCD"/>
</dbReference>
<evidence type="ECO:0000259" key="5">
    <source>
        <dbReference type="PROSITE" id="PS51898"/>
    </source>
</evidence>
<dbReference type="Proteomes" id="UP001407347">
    <property type="component" value="Unassembled WGS sequence"/>
</dbReference>
<evidence type="ECO:0000256" key="2">
    <source>
        <dbReference type="ARBA" id="ARBA00022908"/>
    </source>
</evidence>
<feature type="domain" description="Tyr recombinase" evidence="5">
    <location>
        <begin position="25"/>
        <end position="210"/>
    </location>
</feature>
<accession>A0ABU9ZN71</accession>
<evidence type="ECO:0000313" key="7">
    <source>
        <dbReference type="Proteomes" id="UP001407347"/>
    </source>
</evidence>
<evidence type="ECO:0000256" key="3">
    <source>
        <dbReference type="ARBA" id="ARBA00023125"/>
    </source>
</evidence>
<name>A0ABU9ZN71_9HYPH</name>
<dbReference type="PROSITE" id="PS51898">
    <property type="entry name" value="TYR_RECOMBINASE"/>
    <property type="match status" value="1"/>
</dbReference>
<proteinExistence type="inferred from homology"/>
<gene>
    <name evidence="6" type="ORF">PUR29_03635</name>
</gene>
<comment type="similarity">
    <text evidence="1">Belongs to the 'phage' integrase family.</text>
</comment>
<keyword evidence="7" id="KW-1185">Reference proteome</keyword>
<dbReference type="Gene3D" id="1.10.443.10">
    <property type="entry name" value="Intergrase catalytic core"/>
    <property type="match status" value="1"/>
</dbReference>
<evidence type="ECO:0000313" key="6">
    <source>
        <dbReference type="EMBL" id="MEN3232708.1"/>
    </source>
</evidence>
<comment type="caution">
    <text evidence="6">The sequence shown here is derived from an EMBL/GenBank/DDBJ whole genome shotgun (WGS) entry which is preliminary data.</text>
</comment>
<dbReference type="PANTHER" id="PTHR30349:SF41">
    <property type="entry name" value="INTEGRASE_RECOMBINASE PROTEIN MJ0367-RELATED"/>
    <property type="match status" value="1"/>
</dbReference>
<keyword evidence="4" id="KW-0233">DNA recombination</keyword>
<dbReference type="InterPro" id="IPR002104">
    <property type="entry name" value="Integrase_catalytic"/>
</dbReference>
<evidence type="ECO:0000256" key="1">
    <source>
        <dbReference type="ARBA" id="ARBA00008857"/>
    </source>
</evidence>
<protein>
    <submittedName>
        <fullName evidence="6">Site-specific integrase</fullName>
    </submittedName>
</protein>
<organism evidence="6 7">
    <name type="scientific">Methylobacterium ajmalii</name>
    <dbReference type="NCBI Taxonomy" id="2738439"/>
    <lineage>
        <taxon>Bacteria</taxon>
        <taxon>Pseudomonadati</taxon>
        <taxon>Pseudomonadota</taxon>
        <taxon>Alphaproteobacteria</taxon>
        <taxon>Hyphomicrobiales</taxon>
        <taxon>Methylobacteriaceae</taxon>
        <taxon>Methylobacterium</taxon>
    </lineage>
</organism>
<dbReference type="InterPro" id="IPR011010">
    <property type="entry name" value="DNA_brk_join_enz"/>
</dbReference>